<dbReference type="AlphaFoldDB" id="E6PPG2"/>
<dbReference type="SMART" id="SM00100">
    <property type="entry name" value="cNMP"/>
    <property type="match status" value="1"/>
</dbReference>
<dbReference type="GO" id="GO:0005829">
    <property type="term" value="C:cytosol"/>
    <property type="evidence" value="ECO:0007669"/>
    <property type="project" value="TreeGrafter"/>
</dbReference>
<name>E6PPG2_9ZZZZ</name>
<evidence type="ECO:0000313" key="2">
    <source>
        <dbReference type="EMBL" id="CBH96815.1"/>
    </source>
</evidence>
<evidence type="ECO:0000259" key="1">
    <source>
        <dbReference type="PROSITE" id="PS50042"/>
    </source>
</evidence>
<reference evidence="2" key="1">
    <citation type="submission" date="2009-10" db="EMBL/GenBank/DDBJ databases">
        <title>Diversity of trophic interactions inside an arsenic-rich microbial ecosystem.</title>
        <authorList>
            <person name="Bertin P.N."/>
            <person name="Heinrich-Salmeron A."/>
            <person name="Pelletier E."/>
            <person name="Goulhen-Chollet F."/>
            <person name="Arsene-Ploetze F."/>
            <person name="Gallien S."/>
            <person name="Calteau A."/>
            <person name="Vallenet D."/>
            <person name="Casiot C."/>
            <person name="Chane-Woon-Ming B."/>
            <person name="Giloteaux L."/>
            <person name="Barakat M."/>
            <person name="Bonnefoy V."/>
            <person name="Bruneel O."/>
            <person name="Chandler M."/>
            <person name="Cleiss J."/>
            <person name="Duran R."/>
            <person name="Elbaz-Poulichet F."/>
            <person name="Fonknechten N."/>
            <person name="Lauga B."/>
            <person name="Mornico D."/>
            <person name="Ortet P."/>
            <person name="Schaeffer C."/>
            <person name="Siguier P."/>
            <person name="Alexander Thil Smith A."/>
            <person name="Van Dorsselaer A."/>
            <person name="Weissenbach J."/>
            <person name="Medigue C."/>
            <person name="Le Paslier D."/>
        </authorList>
    </citation>
    <scope>NUCLEOTIDE SEQUENCE</scope>
</reference>
<dbReference type="InterPro" id="IPR018490">
    <property type="entry name" value="cNMP-bd_dom_sf"/>
</dbReference>
<dbReference type="CDD" id="cd00038">
    <property type="entry name" value="CAP_ED"/>
    <property type="match status" value="1"/>
</dbReference>
<dbReference type="InterPro" id="IPR000595">
    <property type="entry name" value="cNMP-bd_dom"/>
</dbReference>
<dbReference type="Gene3D" id="2.60.120.10">
    <property type="entry name" value="Jelly Rolls"/>
    <property type="match status" value="1"/>
</dbReference>
<dbReference type="InterPro" id="IPR050397">
    <property type="entry name" value="Env_Response_Regulators"/>
</dbReference>
<dbReference type="PANTHER" id="PTHR24567:SF74">
    <property type="entry name" value="HTH-TYPE TRANSCRIPTIONAL REGULATOR ARCR"/>
    <property type="match status" value="1"/>
</dbReference>
<proteinExistence type="predicted"/>
<protein>
    <recommendedName>
        <fullName evidence="1">Cyclic nucleotide-binding domain-containing protein</fullName>
    </recommendedName>
</protein>
<dbReference type="EMBL" id="CABM01000032">
    <property type="protein sequence ID" value="CBH96815.1"/>
    <property type="molecule type" value="Genomic_DNA"/>
</dbReference>
<accession>E6PPG2</accession>
<comment type="caution">
    <text evidence="2">The sequence shown here is derived from an EMBL/GenBank/DDBJ whole genome shotgun (WGS) entry which is preliminary data.</text>
</comment>
<organism evidence="2">
    <name type="scientific">mine drainage metagenome</name>
    <dbReference type="NCBI Taxonomy" id="410659"/>
    <lineage>
        <taxon>unclassified sequences</taxon>
        <taxon>metagenomes</taxon>
        <taxon>ecological metagenomes</taxon>
    </lineage>
</organism>
<sequence length="157" mass="16979">MQAANLAKYLQTRTILSALSAQQLAPLVAHAKEQHLSAGDVLFSQGDAAGHFYVLREGAVQIGVPAISGPALEVQTLGADAVIGWSWLIPPYRWSFEAKAQSDSSLVAFDGKPILHECEKDPALGYALMKIFAALMSQRLDAARLKMMDSWMPPGWA</sequence>
<dbReference type="Pfam" id="PF00027">
    <property type="entry name" value="cNMP_binding"/>
    <property type="match status" value="1"/>
</dbReference>
<dbReference type="PROSITE" id="PS50042">
    <property type="entry name" value="CNMP_BINDING_3"/>
    <property type="match status" value="1"/>
</dbReference>
<dbReference type="InterPro" id="IPR014710">
    <property type="entry name" value="RmlC-like_jellyroll"/>
</dbReference>
<dbReference type="PANTHER" id="PTHR24567">
    <property type="entry name" value="CRP FAMILY TRANSCRIPTIONAL REGULATORY PROTEIN"/>
    <property type="match status" value="1"/>
</dbReference>
<dbReference type="SUPFAM" id="SSF51206">
    <property type="entry name" value="cAMP-binding domain-like"/>
    <property type="match status" value="1"/>
</dbReference>
<feature type="domain" description="Cyclic nucleotide-binding" evidence="1">
    <location>
        <begin position="15"/>
        <end position="110"/>
    </location>
</feature>
<gene>
    <name evidence="2" type="ORF">CARN2_2532</name>
</gene>
<dbReference type="GO" id="GO:0003700">
    <property type="term" value="F:DNA-binding transcription factor activity"/>
    <property type="evidence" value="ECO:0007669"/>
    <property type="project" value="TreeGrafter"/>
</dbReference>